<evidence type="ECO:0000256" key="7">
    <source>
        <dbReference type="ARBA" id="ARBA00023136"/>
    </source>
</evidence>
<protein>
    <recommendedName>
        <fullName evidence="8">Probable membrane transporter protein</fullName>
    </recommendedName>
</protein>
<evidence type="ECO:0000313" key="10">
    <source>
        <dbReference type="Proteomes" id="UP000295371"/>
    </source>
</evidence>
<dbReference type="GO" id="GO:0005886">
    <property type="term" value="C:plasma membrane"/>
    <property type="evidence" value="ECO:0007669"/>
    <property type="project" value="UniProtKB-SubCell"/>
</dbReference>
<evidence type="ECO:0000256" key="1">
    <source>
        <dbReference type="ARBA" id="ARBA00004651"/>
    </source>
</evidence>
<dbReference type="InterPro" id="IPR052017">
    <property type="entry name" value="TSUP"/>
</dbReference>
<evidence type="ECO:0000256" key="3">
    <source>
        <dbReference type="ARBA" id="ARBA00022448"/>
    </source>
</evidence>
<evidence type="ECO:0000256" key="4">
    <source>
        <dbReference type="ARBA" id="ARBA00022475"/>
    </source>
</evidence>
<keyword evidence="5 8" id="KW-0812">Transmembrane</keyword>
<comment type="caution">
    <text evidence="9">The sequence shown here is derived from an EMBL/GenBank/DDBJ whole genome shotgun (WGS) entry which is preliminary data.</text>
</comment>
<feature type="transmembrane region" description="Helical" evidence="8">
    <location>
        <begin position="241"/>
        <end position="259"/>
    </location>
</feature>
<feature type="transmembrane region" description="Helical" evidence="8">
    <location>
        <begin position="57"/>
        <end position="75"/>
    </location>
</feature>
<feature type="transmembrane region" description="Helical" evidence="8">
    <location>
        <begin position="82"/>
        <end position="104"/>
    </location>
</feature>
<feature type="transmembrane region" description="Helical" evidence="8">
    <location>
        <begin position="199"/>
        <end position="221"/>
    </location>
</feature>
<proteinExistence type="inferred from homology"/>
<dbReference type="Pfam" id="PF01925">
    <property type="entry name" value="TauE"/>
    <property type="match status" value="1"/>
</dbReference>
<dbReference type="RefSeq" id="WP_133753496.1">
    <property type="nucleotide sequence ID" value="NZ_CP171129.1"/>
</dbReference>
<keyword evidence="7 8" id="KW-0472">Membrane</keyword>
<evidence type="ECO:0000256" key="5">
    <source>
        <dbReference type="ARBA" id="ARBA00022692"/>
    </source>
</evidence>
<feature type="transmembrane region" description="Helical" evidence="8">
    <location>
        <begin position="110"/>
        <end position="127"/>
    </location>
</feature>
<dbReference type="OrthoDB" id="554695at2"/>
<name>A0A4R7J6A1_9ACTN</name>
<dbReference type="PANTHER" id="PTHR30269:SF0">
    <property type="entry name" value="MEMBRANE TRANSPORTER PROTEIN YFCA-RELATED"/>
    <property type="match status" value="1"/>
</dbReference>
<keyword evidence="6 8" id="KW-1133">Transmembrane helix</keyword>
<reference evidence="9 10" key="1">
    <citation type="submission" date="2019-03" db="EMBL/GenBank/DDBJ databases">
        <title>Genomic Encyclopedia of Archaeal and Bacterial Type Strains, Phase II (KMG-II): from individual species to whole genera.</title>
        <authorList>
            <person name="Goeker M."/>
        </authorList>
    </citation>
    <scope>NUCLEOTIDE SEQUENCE [LARGE SCALE GENOMIC DNA]</scope>
    <source>
        <strain evidence="9 10">DSM 24323</strain>
    </source>
</reference>
<organism evidence="9 10">
    <name type="scientific">Naumannella halotolerans</name>
    <dbReference type="NCBI Taxonomy" id="993414"/>
    <lineage>
        <taxon>Bacteria</taxon>
        <taxon>Bacillati</taxon>
        <taxon>Actinomycetota</taxon>
        <taxon>Actinomycetes</taxon>
        <taxon>Propionibacteriales</taxon>
        <taxon>Propionibacteriaceae</taxon>
        <taxon>Naumannella</taxon>
    </lineage>
</organism>
<dbReference type="PANTHER" id="PTHR30269">
    <property type="entry name" value="TRANSMEMBRANE PROTEIN YFCA"/>
    <property type="match status" value="1"/>
</dbReference>
<dbReference type="EMBL" id="SOAW01000001">
    <property type="protein sequence ID" value="TDT32912.1"/>
    <property type="molecule type" value="Genomic_DNA"/>
</dbReference>
<keyword evidence="4 8" id="KW-1003">Cell membrane</keyword>
<evidence type="ECO:0000256" key="8">
    <source>
        <dbReference type="RuleBase" id="RU363041"/>
    </source>
</evidence>
<accession>A0A4R7J6A1</accession>
<feature type="transmembrane region" description="Helical" evidence="8">
    <location>
        <begin position="170"/>
        <end position="187"/>
    </location>
</feature>
<evidence type="ECO:0000313" key="9">
    <source>
        <dbReference type="EMBL" id="TDT32912.1"/>
    </source>
</evidence>
<gene>
    <name evidence="9" type="ORF">CLV29_0503</name>
</gene>
<comment type="similarity">
    <text evidence="2 8">Belongs to the 4-toluene sulfonate uptake permease (TSUP) (TC 2.A.102) family.</text>
</comment>
<sequence length="271" mass="27786">MIALVLDQLPLVTLIALIGVAFVAGWVDSVVGGGGLIQLPSLLIALPEDTPTPSILATNKISSAAGTLIATITYLSKIKVHWGVVLPLVIGSATGAASGSWLAQFVPKEVFTPVVLVALIAVGLYTWRRPALGMTGRVGERGPSHYLIAGGIGLVIGAYDGVLGPGTGSFFVIALVALLGYGFLEATAKAKIANLTTNLASIAVFGATGYLLVGLGLVMAAANLTGGLIGARMALRYGNGFVRIVFLVVVGALICKLGWDVAWQVIELIGR</sequence>
<keyword evidence="3" id="KW-0813">Transport</keyword>
<feature type="transmembrane region" description="Helical" evidence="8">
    <location>
        <begin position="12"/>
        <end position="37"/>
    </location>
</feature>
<evidence type="ECO:0000256" key="2">
    <source>
        <dbReference type="ARBA" id="ARBA00009142"/>
    </source>
</evidence>
<dbReference type="InterPro" id="IPR002781">
    <property type="entry name" value="TM_pro_TauE-like"/>
</dbReference>
<dbReference type="Proteomes" id="UP000295371">
    <property type="component" value="Unassembled WGS sequence"/>
</dbReference>
<evidence type="ECO:0000256" key="6">
    <source>
        <dbReference type="ARBA" id="ARBA00022989"/>
    </source>
</evidence>
<keyword evidence="10" id="KW-1185">Reference proteome</keyword>
<comment type="subcellular location">
    <subcellularLocation>
        <location evidence="1 8">Cell membrane</location>
        <topology evidence="1 8">Multi-pass membrane protein</topology>
    </subcellularLocation>
</comment>
<dbReference type="AlphaFoldDB" id="A0A4R7J6A1"/>